<protein>
    <submittedName>
        <fullName evidence="1">Uncharacterized protein</fullName>
    </submittedName>
</protein>
<reference evidence="1 2" key="1">
    <citation type="submission" date="2017-05" db="EMBL/GenBank/DDBJ databases">
        <authorList>
            <person name="Varghese N."/>
            <person name="Submissions S."/>
        </authorList>
    </citation>
    <scope>NUCLEOTIDE SEQUENCE [LARGE SCALE GENOMIC DNA]</scope>
    <source>
        <strain evidence="1 2">DSM 29371</strain>
    </source>
</reference>
<evidence type="ECO:0000313" key="2">
    <source>
        <dbReference type="Proteomes" id="UP000316916"/>
    </source>
</evidence>
<dbReference type="Proteomes" id="UP000316916">
    <property type="component" value="Unassembled WGS sequence"/>
</dbReference>
<dbReference type="EMBL" id="FXTC01000008">
    <property type="protein sequence ID" value="SMO83868.1"/>
    <property type="molecule type" value="Genomic_DNA"/>
</dbReference>
<proteinExistence type="predicted"/>
<accession>A0A521EIY1</accession>
<gene>
    <name evidence="1" type="ORF">SAMN06265171_108128</name>
</gene>
<name>A0A521EIY1_9FLAO</name>
<keyword evidence="2" id="KW-1185">Reference proteome</keyword>
<evidence type="ECO:0000313" key="1">
    <source>
        <dbReference type="EMBL" id="SMO83868.1"/>
    </source>
</evidence>
<sequence>MKIFLGSLIGIILTNIFNRLSIANKLNNYRKLILKYNDEIALPKSTAYISDFDKTKFYILNYYSIVFEKNNFNGKSQRTYDTMPMFNSEIYKSIPSEYLFRLFTVRNDYSKFIDIIYSIDYLKENSPLNISTDFTEQVKQHISYKNLKPEETTEHFKNCSFLEENTDLYISKITNYTKRANSLKKELNDINSNLNGHSVYWLFRYVFN</sequence>
<organism evidence="1 2">
    <name type="scientific">Chryseobacterium rhizoplanae</name>
    <dbReference type="NCBI Taxonomy" id="1609531"/>
    <lineage>
        <taxon>Bacteria</taxon>
        <taxon>Pseudomonadati</taxon>
        <taxon>Bacteroidota</taxon>
        <taxon>Flavobacteriia</taxon>
        <taxon>Flavobacteriales</taxon>
        <taxon>Weeksellaceae</taxon>
        <taxon>Chryseobacterium group</taxon>
        <taxon>Chryseobacterium</taxon>
    </lineage>
</organism>
<dbReference type="AlphaFoldDB" id="A0A521EIY1"/>
<dbReference type="RefSeq" id="WP_142719039.1">
    <property type="nucleotide sequence ID" value="NZ_FXTC01000008.1"/>
</dbReference>